<accession>A0A1H8WIE6</accession>
<dbReference type="Proteomes" id="UP000199126">
    <property type="component" value="Unassembled WGS sequence"/>
</dbReference>
<feature type="transmembrane region" description="Helical" evidence="1">
    <location>
        <begin position="37"/>
        <end position="53"/>
    </location>
</feature>
<feature type="transmembrane region" description="Helical" evidence="1">
    <location>
        <begin position="65"/>
        <end position="82"/>
    </location>
</feature>
<keyword evidence="4" id="KW-1185">Reference proteome</keyword>
<dbReference type="AlphaFoldDB" id="A0A1H8WIE6"/>
<dbReference type="EMBL" id="FODV01000030">
    <property type="protein sequence ID" value="SEP27379.1"/>
    <property type="molecule type" value="Genomic_DNA"/>
</dbReference>
<gene>
    <name evidence="2" type="ORF">SAMN04487948_13039</name>
    <name evidence="3" type="ORF">SAMN04487948_14610</name>
</gene>
<dbReference type="EMBL" id="FODV01000046">
    <property type="protein sequence ID" value="SEP31613.1"/>
    <property type="molecule type" value="Genomic_DNA"/>
</dbReference>
<organism evidence="2 4">
    <name type="scientific">Halogranum amylolyticum</name>
    <dbReference type="NCBI Taxonomy" id="660520"/>
    <lineage>
        <taxon>Archaea</taxon>
        <taxon>Methanobacteriati</taxon>
        <taxon>Methanobacteriota</taxon>
        <taxon>Stenosarchaea group</taxon>
        <taxon>Halobacteria</taxon>
        <taxon>Halobacteriales</taxon>
        <taxon>Haloferacaceae</taxon>
    </lineage>
</organism>
<feature type="transmembrane region" description="Helical" evidence="1">
    <location>
        <begin position="12"/>
        <end position="31"/>
    </location>
</feature>
<evidence type="ECO:0000313" key="2">
    <source>
        <dbReference type="EMBL" id="SEP27379.1"/>
    </source>
</evidence>
<reference evidence="4" key="2">
    <citation type="submission" date="2016-10" db="EMBL/GenBank/DDBJ databases">
        <authorList>
            <person name="Varghese N."/>
            <person name="Submissions S."/>
        </authorList>
    </citation>
    <scope>NUCLEOTIDE SEQUENCE [LARGE SCALE GENOMIC DNA]</scope>
    <source>
        <strain evidence="4">CGMCC 1.10121</strain>
    </source>
</reference>
<feature type="transmembrane region" description="Helical" evidence="1">
    <location>
        <begin position="102"/>
        <end position="121"/>
    </location>
</feature>
<sequence length="130" mass="14339">MEPATFRQVSGFIAICTGGYSILGSMGGFSRILGEEIMFGLGVVALLYGMLLLTRHGERLTKWNATMFIILASLMAVNQLAYNPTPAFADGEMWNDNLGSQNGMYILISILGLLGIVSWWFESEFTERTN</sequence>
<protein>
    <submittedName>
        <fullName evidence="2">Uncharacterized protein</fullName>
    </submittedName>
</protein>
<reference evidence="2" key="1">
    <citation type="submission" date="2016-10" db="EMBL/GenBank/DDBJ databases">
        <authorList>
            <person name="de Groot N.N."/>
        </authorList>
    </citation>
    <scope>NUCLEOTIDE SEQUENCE [LARGE SCALE GENOMIC DNA]</scope>
    <source>
        <strain evidence="2">CGMCC 1.10121</strain>
    </source>
</reference>
<name>A0A1H8WIE6_9EURY</name>
<keyword evidence="1" id="KW-1133">Transmembrane helix</keyword>
<evidence type="ECO:0000313" key="4">
    <source>
        <dbReference type="Proteomes" id="UP000199126"/>
    </source>
</evidence>
<keyword evidence="1" id="KW-0812">Transmembrane</keyword>
<keyword evidence="1" id="KW-0472">Membrane</keyword>
<dbReference type="RefSeq" id="WP_089827872.1">
    <property type="nucleotide sequence ID" value="NZ_FODV01000030.1"/>
</dbReference>
<proteinExistence type="predicted"/>
<evidence type="ECO:0000256" key="1">
    <source>
        <dbReference type="SAM" id="Phobius"/>
    </source>
</evidence>
<evidence type="ECO:0000313" key="3">
    <source>
        <dbReference type="EMBL" id="SEP31613.1"/>
    </source>
</evidence>